<dbReference type="InterPro" id="IPR036388">
    <property type="entry name" value="WH-like_DNA-bd_sf"/>
</dbReference>
<reference evidence="2 3" key="1">
    <citation type="submission" date="2024-10" db="EMBL/GenBank/DDBJ databases">
        <authorList>
            <person name="Riesco R."/>
        </authorList>
    </citation>
    <scope>NUCLEOTIDE SEQUENCE [LARGE SCALE GENOMIC DNA]</scope>
    <source>
        <strain evidence="2 3">NCIMB 15449</strain>
    </source>
</reference>
<comment type="caution">
    <text evidence="2">The sequence shown here is derived from an EMBL/GenBank/DDBJ whole genome shotgun (WGS) entry which is preliminary data.</text>
</comment>
<dbReference type="EMBL" id="JBIMSO010000062">
    <property type="protein sequence ID" value="MFH5210486.1"/>
    <property type="molecule type" value="Genomic_DNA"/>
</dbReference>
<organism evidence="2 3">
    <name type="scientific">Antrihabitans spumae</name>
    <dbReference type="NCBI Taxonomy" id="3373370"/>
    <lineage>
        <taxon>Bacteria</taxon>
        <taxon>Bacillati</taxon>
        <taxon>Actinomycetota</taxon>
        <taxon>Actinomycetes</taxon>
        <taxon>Mycobacteriales</taxon>
        <taxon>Nocardiaceae</taxon>
        <taxon>Antrihabitans</taxon>
    </lineage>
</organism>
<name>A0ABW7JR73_9NOCA</name>
<dbReference type="InterPro" id="IPR036390">
    <property type="entry name" value="WH_DNA-bd_sf"/>
</dbReference>
<evidence type="ECO:0000259" key="1">
    <source>
        <dbReference type="Pfam" id="PF03551"/>
    </source>
</evidence>
<dbReference type="Gene3D" id="1.10.10.10">
    <property type="entry name" value="Winged helix-like DNA-binding domain superfamily/Winged helix DNA-binding domain"/>
    <property type="match status" value="1"/>
</dbReference>
<dbReference type="SUPFAM" id="SSF46785">
    <property type="entry name" value="Winged helix' DNA-binding domain"/>
    <property type="match status" value="1"/>
</dbReference>
<dbReference type="PANTHER" id="PTHR43252:SF7">
    <property type="entry name" value="TRANSCRIPTIONAL REGULATOR YQJI"/>
    <property type="match status" value="1"/>
</dbReference>
<protein>
    <submittedName>
        <fullName evidence="2">PadR family transcriptional regulator</fullName>
    </submittedName>
</protein>
<dbReference type="InterPro" id="IPR005149">
    <property type="entry name" value="Tscrpt_reg_PadR_N"/>
</dbReference>
<proteinExistence type="predicted"/>
<evidence type="ECO:0000313" key="2">
    <source>
        <dbReference type="EMBL" id="MFH5210486.1"/>
    </source>
</evidence>
<dbReference type="PANTHER" id="PTHR43252">
    <property type="entry name" value="TRANSCRIPTIONAL REGULATOR YQJI"/>
    <property type="match status" value="1"/>
</dbReference>
<sequence>MSRRYFRHGELPLVLLALLAERPMHGYELMAELSRLFGPAYRPSPGTVYPAVDALVAEGLLTGTNDESRTVFRTTATGDQALATRAALLAAVEVRTGARLGPGDSLEKLLARFTARLAPMSGHVDPVAVQDILDHAATRIEAINGRRSTKGGRR</sequence>
<accession>A0ABW7JR73</accession>
<dbReference type="Proteomes" id="UP001609175">
    <property type="component" value="Unassembled WGS sequence"/>
</dbReference>
<gene>
    <name evidence="2" type="ORF">ACHIPZ_20080</name>
</gene>
<dbReference type="Pfam" id="PF03551">
    <property type="entry name" value="PadR"/>
    <property type="match status" value="1"/>
</dbReference>
<feature type="domain" description="Transcription regulator PadR N-terminal" evidence="1">
    <location>
        <begin position="15"/>
        <end position="83"/>
    </location>
</feature>
<evidence type="ECO:0000313" key="3">
    <source>
        <dbReference type="Proteomes" id="UP001609175"/>
    </source>
</evidence>
<dbReference type="RefSeq" id="WP_395116284.1">
    <property type="nucleotide sequence ID" value="NZ_JBIMSO010000062.1"/>
</dbReference>